<dbReference type="InterPro" id="IPR008571">
    <property type="entry name" value="HerA-like"/>
</dbReference>
<dbReference type="RefSeq" id="WP_131749972.1">
    <property type="nucleotide sequence ID" value="NZ_CAACYI010000001.1"/>
</dbReference>
<sequence length="611" mass="68902">MQVVGITSQQEVTIGSKDRNFRINELLMIEDGQMGDLLAEVVETKTFNRFIPLDMGGDFVDASVLDSLKAMGYNVDDETIYIAKARLFEEATYPVLTGSMARSPEFEEVKDVLLSTVPDRGLTLGSIRNTDDIYCQATEEFKNLYETLEGDLVDQKDLPYILDIRSMHQYPHIGIFGGSGSGKSFGLRVLLEELMKKSLPTVVLDPHYEMDFKNPAGGKFAQSYQDQFVKLQIGEDVGIKFEQLSVGDINHLLGAVSVLTDSMKNVVASLFKKGNNLPTFLERIHALLEVGDMGGEKRYSAEIQYASPDKQKLMERNLKIFAELGQNLPLESVRGISWRMANLEREGLFNRDILPVIENLIQGKLVVVQGSMRTLQMFSTYLVRTLYNKRRTYRDDKLRGLGGDYFPPFFIVNDEAHNFAPKGLESPTKSALKEIAQEGRKYGVFLVMATQRPTLLDETITAQLNTKFIFRTVRASDIDTIREETDLTAEEAHRLPYLRTGDVFISASQMGRTSFARIRAAETTSPHSENPFDELIQQKKEKFSDLLRELKPYYPVKDSNVITVITGLSKAGINITYDDLKESLKQMAQEGLLEKKEDFLGNAAYSLPEEK</sequence>
<gene>
    <name evidence="2" type="ORF">NCTC13150_00084</name>
</gene>
<dbReference type="SUPFAM" id="SSF52540">
    <property type="entry name" value="P-loop containing nucleoside triphosphate hydrolases"/>
    <property type="match status" value="1"/>
</dbReference>
<dbReference type="InterPro" id="IPR002789">
    <property type="entry name" value="HerA_central"/>
</dbReference>
<dbReference type="AlphaFoldDB" id="A0A8H2M792"/>
<dbReference type="Pfam" id="PF01935">
    <property type="entry name" value="DUF87"/>
    <property type="match status" value="1"/>
</dbReference>
<organism evidence="2 3">
    <name type="scientific">Urinicoccus massiliensis</name>
    <dbReference type="NCBI Taxonomy" id="1723382"/>
    <lineage>
        <taxon>Bacteria</taxon>
        <taxon>Bacillati</taxon>
        <taxon>Bacillota</taxon>
        <taxon>Tissierellia</taxon>
        <taxon>Tissierellales</taxon>
        <taxon>Peptoniphilaceae</taxon>
        <taxon>Urinicoccus</taxon>
    </lineage>
</organism>
<feature type="domain" description="Helicase HerA central" evidence="1">
    <location>
        <begin position="150"/>
        <end position="328"/>
    </location>
</feature>
<dbReference type="Gene3D" id="3.40.50.300">
    <property type="entry name" value="P-loop containing nucleotide triphosphate hydrolases"/>
    <property type="match status" value="2"/>
</dbReference>
<dbReference type="PANTHER" id="PTHR42957">
    <property type="entry name" value="HELICASE MJ1565-RELATED"/>
    <property type="match status" value="1"/>
</dbReference>
<accession>A0A8H2M792</accession>
<dbReference type="PANTHER" id="PTHR42957:SF2">
    <property type="entry name" value="HELICASE HERA CENTRAL DOMAIN-CONTAINING PROTEIN"/>
    <property type="match status" value="1"/>
</dbReference>
<proteinExistence type="predicted"/>
<evidence type="ECO:0000259" key="1">
    <source>
        <dbReference type="Pfam" id="PF01935"/>
    </source>
</evidence>
<evidence type="ECO:0000313" key="2">
    <source>
        <dbReference type="EMBL" id="VFB15585.1"/>
    </source>
</evidence>
<protein>
    <submittedName>
        <fullName evidence="2">Type IV secretory pathway, VirB4 components</fullName>
    </submittedName>
</protein>
<dbReference type="InterPro" id="IPR027417">
    <property type="entry name" value="P-loop_NTPase"/>
</dbReference>
<keyword evidence="3" id="KW-1185">Reference proteome</keyword>
<name>A0A8H2M792_9FIRM</name>
<dbReference type="EMBL" id="CAACYI010000001">
    <property type="protein sequence ID" value="VFB15585.1"/>
    <property type="molecule type" value="Genomic_DNA"/>
</dbReference>
<reference evidence="2 3" key="1">
    <citation type="submission" date="2019-02" db="EMBL/GenBank/DDBJ databases">
        <authorList>
            <consortium name="Pathogen Informatics"/>
        </authorList>
    </citation>
    <scope>NUCLEOTIDE SEQUENCE [LARGE SCALE GENOMIC DNA]</scope>
    <source>
        <strain evidence="2 3">3012STDY7089603</strain>
    </source>
</reference>
<evidence type="ECO:0000313" key="3">
    <source>
        <dbReference type="Proteomes" id="UP000377798"/>
    </source>
</evidence>
<comment type="caution">
    <text evidence="2">The sequence shown here is derived from an EMBL/GenBank/DDBJ whole genome shotgun (WGS) entry which is preliminary data.</text>
</comment>
<dbReference type="Proteomes" id="UP000377798">
    <property type="component" value="Unassembled WGS sequence"/>
</dbReference>